<keyword evidence="2" id="KW-0521">NADP</keyword>
<gene>
    <name evidence="8" type="ORF">F1C12_15550</name>
</gene>
<dbReference type="CDD" id="cd19127">
    <property type="entry name" value="AKR_AKR5B1"/>
    <property type="match status" value="1"/>
</dbReference>
<dbReference type="PROSITE" id="PS00063">
    <property type="entry name" value="ALDOKETO_REDUCTASE_3"/>
    <property type="match status" value="1"/>
</dbReference>
<name>A0A7G6YD22_9MICO</name>
<dbReference type="InterPro" id="IPR036812">
    <property type="entry name" value="NAD(P)_OxRdtase_dom_sf"/>
</dbReference>
<dbReference type="PRINTS" id="PR00069">
    <property type="entry name" value="ALDKETRDTASE"/>
</dbReference>
<dbReference type="AlphaFoldDB" id="A0A7G6YD22"/>
<dbReference type="SUPFAM" id="SSF51430">
    <property type="entry name" value="NAD(P)-linked oxidoreductase"/>
    <property type="match status" value="1"/>
</dbReference>
<feature type="domain" description="NADP-dependent oxidoreductase" evidence="7">
    <location>
        <begin position="22"/>
        <end position="271"/>
    </location>
</feature>
<accession>A0A7G6YD22</accession>
<evidence type="ECO:0000256" key="5">
    <source>
        <dbReference type="PIRSR" id="PIRSR000097-2"/>
    </source>
</evidence>
<dbReference type="RefSeq" id="WP_185275823.1">
    <property type="nucleotide sequence ID" value="NZ_CP043641.1"/>
</dbReference>
<dbReference type="Proteomes" id="UP000515511">
    <property type="component" value="Chromosome"/>
</dbReference>
<dbReference type="InterPro" id="IPR018170">
    <property type="entry name" value="Aldo/ket_reductase_CS"/>
</dbReference>
<evidence type="ECO:0000256" key="3">
    <source>
        <dbReference type="ARBA" id="ARBA00023002"/>
    </source>
</evidence>
<dbReference type="Pfam" id="PF00248">
    <property type="entry name" value="Aldo_ket_red"/>
    <property type="match status" value="1"/>
</dbReference>
<evidence type="ECO:0000256" key="2">
    <source>
        <dbReference type="ARBA" id="ARBA00022857"/>
    </source>
</evidence>
<dbReference type="Gene3D" id="3.20.20.100">
    <property type="entry name" value="NADP-dependent oxidoreductase domain"/>
    <property type="match status" value="1"/>
</dbReference>
<sequence>MTIELTLNNGVTMPALGLGVFQSPPEETTQAVEAALATGYRHIDTAAAYGNEREVGEGLRRSGLDRDEVFVETKVWVSDYGYDQTLHAWEKAAGKLGLEQLDLLILHQPATDRFDQTIAAYRGLETLLADGRVRAIGVSNFMPDHLDRLLASTSVVPAVNQVELHPYFTQPAVQAADAAHGIVTQAWSPIGGITFYPGWGEQRRNVMEDPVLADLAAAHGKSPAQIMLRWHLQQGRSAIPKSVNPGRIAENFDVFDFSLSDEELARIDALDAGVRNGPDPDVPRPERFAMVIPEA</sequence>
<comment type="similarity">
    <text evidence="1">Belongs to the aldo/keto reductase family.</text>
</comment>
<keyword evidence="3" id="KW-0560">Oxidoreductase</keyword>
<dbReference type="EMBL" id="CP043641">
    <property type="protein sequence ID" value="QNE36387.1"/>
    <property type="molecule type" value="Genomic_DNA"/>
</dbReference>
<dbReference type="PROSITE" id="PS00062">
    <property type="entry name" value="ALDOKETO_REDUCTASE_2"/>
    <property type="match status" value="1"/>
</dbReference>
<dbReference type="PANTHER" id="PTHR43827">
    <property type="entry name" value="2,5-DIKETO-D-GLUCONIC ACID REDUCTASE"/>
    <property type="match status" value="1"/>
</dbReference>
<feature type="active site" description="Proton donor" evidence="4">
    <location>
        <position position="49"/>
    </location>
</feature>
<evidence type="ECO:0000256" key="6">
    <source>
        <dbReference type="PIRSR" id="PIRSR000097-3"/>
    </source>
</evidence>
<dbReference type="PROSITE" id="PS00798">
    <property type="entry name" value="ALDOKETO_REDUCTASE_1"/>
    <property type="match status" value="1"/>
</dbReference>
<feature type="site" description="Lowers pKa of active site Tyr" evidence="6">
    <location>
        <position position="74"/>
    </location>
</feature>
<dbReference type="KEGG" id="lse:F1C12_15550"/>
<evidence type="ECO:0000259" key="7">
    <source>
        <dbReference type="Pfam" id="PF00248"/>
    </source>
</evidence>
<evidence type="ECO:0000313" key="9">
    <source>
        <dbReference type="Proteomes" id="UP000515511"/>
    </source>
</evidence>
<dbReference type="GO" id="GO:0016616">
    <property type="term" value="F:oxidoreductase activity, acting on the CH-OH group of donors, NAD or NADP as acceptor"/>
    <property type="evidence" value="ECO:0007669"/>
    <property type="project" value="UniProtKB-ARBA"/>
</dbReference>
<proteinExistence type="inferred from homology"/>
<organism evidence="8 9">
    <name type="scientific">Leifsonia shinshuensis</name>
    <dbReference type="NCBI Taxonomy" id="150026"/>
    <lineage>
        <taxon>Bacteria</taxon>
        <taxon>Bacillati</taxon>
        <taxon>Actinomycetota</taxon>
        <taxon>Actinomycetes</taxon>
        <taxon>Micrococcales</taxon>
        <taxon>Microbacteriaceae</taxon>
        <taxon>Leifsonia</taxon>
    </lineage>
</organism>
<dbReference type="InterPro" id="IPR023210">
    <property type="entry name" value="NADP_OxRdtase_dom"/>
</dbReference>
<evidence type="ECO:0000256" key="4">
    <source>
        <dbReference type="PIRSR" id="PIRSR000097-1"/>
    </source>
</evidence>
<evidence type="ECO:0000256" key="1">
    <source>
        <dbReference type="ARBA" id="ARBA00007905"/>
    </source>
</evidence>
<dbReference type="PANTHER" id="PTHR43827:SF3">
    <property type="entry name" value="NADP-DEPENDENT OXIDOREDUCTASE DOMAIN-CONTAINING PROTEIN"/>
    <property type="match status" value="1"/>
</dbReference>
<reference evidence="9" key="1">
    <citation type="submission" date="2019-09" db="EMBL/GenBank/DDBJ databases">
        <title>Antimicrobial potential of Antarctic Bacteria.</title>
        <authorList>
            <person name="Benaud N."/>
            <person name="Edwards R.J."/>
            <person name="Ferrari B.C."/>
        </authorList>
    </citation>
    <scope>NUCLEOTIDE SEQUENCE [LARGE SCALE GENOMIC DNA]</scope>
    <source>
        <strain evidence="9">INR9</strain>
    </source>
</reference>
<dbReference type="PIRSF" id="PIRSF000097">
    <property type="entry name" value="AKR"/>
    <property type="match status" value="1"/>
</dbReference>
<feature type="binding site" evidence="5">
    <location>
        <position position="107"/>
    </location>
    <ligand>
        <name>substrate</name>
    </ligand>
</feature>
<dbReference type="FunFam" id="3.20.20.100:FF:000015">
    <property type="entry name" value="Oxidoreductase, aldo/keto reductase family"/>
    <property type="match status" value="1"/>
</dbReference>
<protein>
    <submittedName>
        <fullName evidence="8">Aldo/keto reductase</fullName>
    </submittedName>
</protein>
<dbReference type="InterPro" id="IPR020471">
    <property type="entry name" value="AKR"/>
</dbReference>
<evidence type="ECO:0000313" key="8">
    <source>
        <dbReference type="EMBL" id="QNE36387.1"/>
    </source>
</evidence>